<proteinExistence type="inferred from homology"/>
<comment type="similarity">
    <text evidence="1">Belongs to the CAF1 family.</text>
</comment>
<dbReference type="PANTHER" id="PTHR15092">
    <property type="entry name" value="POLY A -SPECIFIC RIBONUCLEASE/TARGET OF EGR1, MEMBER 1"/>
    <property type="match status" value="1"/>
</dbReference>
<dbReference type="GeneID" id="114249231"/>
<dbReference type="GO" id="GO:0005783">
    <property type="term" value="C:endoplasmic reticulum"/>
    <property type="evidence" value="ECO:0007669"/>
    <property type="project" value="TreeGrafter"/>
</dbReference>
<dbReference type="InterPro" id="IPR012337">
    <property type="entry name" value="RNaseH-like_sf"/>
</dbReference>
<dbReference type="GO" id="GO:0000175">
    <property type="term" value="F:3'-5'-RNA exonuclease activity"/>
    <property type="evidence" value="ECO:0007669"/>
    <property type="project" value="TreeGrafter"/>
</dbReference>
<gene>
    <name evidence="3" type="primary">LOC114249231</name>
</gene>
<reference evidence="3" key="1">
    <citation type="submission" date="2025-08" db="UniProtKB">
        <authorList>
            <consortium name="RefSeq"/>
        </authorList>
    </citation>
    <scope>IDENTIFICATION</scope>
    <source>
        <tissue evidence="3">Silk gland</tissue>
    </source>
</reference>
<dbReference type="GO" id="GO:1990431">
    <property type="term" value="P:priRNA 3'-end processing"/>
    <property type="evidence" value="ECO:0007669"/>
    <property type="project" value="TreeGrafter"/>
</dbReference>
<evidence type="ECO:0000313" key="3">
    <source>
        <dbReference type="RefSeq" id="XP_028038523.1"/>
    </source>
</evidence>
<dbReference type="Pfam" id="PF04857">
    <property type="entry name" value="CAF1"/>
    <property type="match status" value="1"/>
</dbReference>
<dbReference type="InterPro" id="IPR051181">
    <property type="entry name" value="CAF1_poly(A)_ribonucleases"/>
</dbReference>
<dbReference type="GO" id="GO:0005634">
    <property type="term" value="C:nucleus"/>
    <property type="evidence" value="ECO:0007669"/>
    <property type="project" value="TreeGrafter"/>
</dbReference>
<sequence>MDITKENFYEELDNIAKNIKDSCFISFDAEFSAILTRESFKYSLFDTNEERYNKYKTQISTMKMMQVGLTMFQYDRELDAYLATGYTFHLCPQLIGRINQSLIFQASTLKFLCKHNFDFNKFIYEGLPYLSKSDEALLNRYRIENNLFDYVSESLEFDEEKQINQCSSEVSKWLSSSVEDTMYLDIDNAICRYLLHLELRQRYPGILTTDSLGNSKKILIYRDKNVEGAKNAPIAILEDNLIAYLLGFLHVIKLLETHKKPIVGHNMFLDMLFLHNQFIGPLPDSYTMFKKNINSVFPTIFDTKYISHAMSKKLTFSESWKSNALQDLYEFFAERKCKKLEYGINIVRLTTPFDVKQSYHEAGWDAYCSGYCFIRLGHWAACENRGKPHVIGPREKLAALAPYCNKVNVIRGGVSYMNFSENDPPRNRPVLLHVKCLKDTVIDVEKVASLLGSFGSIDIKPCGKRAALVATGAQFMVDKILKTYENNRDYRISKYSVYKHSVACRFAIWSGSIVTGGLALYLIHKKFKSILL</sequence>
<evidence type="ECO:0000256" key="1">
    <source>
        <dbReference type="ARBA" id="ARBA00008372"/>
    </source>
</evidence>
<dbReference type="KEGG" id="bman:114249231"/>
<accession>A0A6J2KA60</accession>
<dbReference type="Proteomes" id="UP000504629">
    <property type="component" value="Unplaced"/>
</dbReference>
<dbReference type="InterPro" id="IPR006941">
    <property type="entry name" value="RNase_CAF1"/>
</dbReference>
<dbReference type="GO" id="GO:1990432">
    <property type="term" value="P:siRNA 3'-end processing"/>
    <property type="evidence" value="ECO:0007669"/>
    <property type="project" value="TreeGrafter"/>
</dbReference>
<evidence type="ECO:0000313" key="2">
    <source>
        <dbReference type="Proteomes" id="UP000504629"/>
    </source>
</evidence>
<dbReference type="SUPFAM" id="SSF53098">
    <property type="entry name" value="Ribonuclease H-like"/>
    <property type="match status" value="1"/>
</dbReference>
<dbReference type="Gene3D" id="3.30.420.10">
    <property type="entry name" value="Ribonuclease H-like superfamily/Ribonuclease H"/>
    <property type="match status" value="2"/>
</dbReference>
<name>A0A6J2KA60_BOMMA</name>
<dbReference type="AlphaFoldDB" id="A0A6J2KA60"/>
<dbReference type="RefSeq" id="XP_028038523.1">
    <property type="nucleotide sequence ID" value="XM_028182722.1"/>
</dbReference>
<organism evidence="2 3">
    <name type="scientific">Bombyx mandarina</name>
    <name type="common">Wild silk moth</name>
    <name type="synonym">Wild silkworm</name>
    <dbReference type="NCBI Taxonomy" id="7092"/>
    <lineage>
        <taxon>Eukaryota</taxon>
        <taxon>Metazoa</taxon>
        <taxon>Ecdysozoa</taxon>
        <taxon>Arthropoda</taxon>
        <taxon>Hexapoda</taxon>
        <taxon>Insecta</taxon>
        <taxon>Pterygota</taxon>
        <taxon>Neoptera</taxon>
        <taxon>Endopterygota</taxon>
        <taxon>Lepidoptera</taxon>
        <taxon>Glossata</taxon>
        <taxon>Ditrysia</taxon>
        <taxon>Bombycoidea</taxon>
        <taxon>Bombycidae</taxon>
        <taxon>Bombycinae</taxon>
        <taxon>Bombyx</taxon>
    </lineage>
</organism>
<dbReference type="GO" id="GO:0003723">
    <property type="term" value="F:RNA binding"/>
    <property type="evidence" value="ECO:0007669"/>
    <property type="project" value="TreeGrafter"/>
</dbReference>
<dbReference type="InterPro" id="IPR036397">
    <property type="entry name" value="RNaseH_sf"/>
</dbReference>
<dbReference type="PANTHER" id="PTHR15092:SF22">
    <property type="entry name" value="POLY(A)-SPECIFIC RIBONUCLEASE PNLDC1"/>
    <property type="match status" value="1"/>
</dbReference>
<keyword evidence="2" id="KW-1185">Reference proteome</keyword>
<dbReference type="OrthoDB" id="414075at2759"/>
<dbReference type="GO" id="GO:0000289">
    <property type="term" value="P:nuclear-transcribed mRNA poly(A) tail shortening"/>
    <property type="evidence" value="ECO:0007669"/>
    <property type="project" value="TreeGrafter"/>
</dbReference>
<protein>
    <submittedName>
        <fullName evidence="3">Pre-piRNA 3'-exonuclease trimmer isoform X1</fullName>
    </submittedName>
</protein>